<name>A0A0D7X4Q1_9BACL</name>
<keyword evidence="1" id="KW-0812">Transmembrane</keyword>
<evidence type="ECO:0000313" key="3">
    <source>
        <dbReference type="Proteomes" id="UP000032534"/>
    </source>
</evidence>
<keyword evidence="1" id="KW-1133">Transmembrane helix</keyword>
<protein>
    <submittedName>
        <fullName evidence="2">Uncharacterized protein</fullName>
    </submittedName>
</protein>
<keyword evidence="3" id="KW-1185">Reference proteome</keyword>
<evidence type="ECO:0000313" key="2">
    <source>
        <dbReference type="EMBL" id="KJD46229.1"/>
    </source>
</evidence>
<reference evidence="2 3" key="1">
    <citation type="submission" date="2014-11" db="EMBL/GenBank/DDBJ databases">
        <title>Draft Genome Sequences of Paenibacillus polymyxa NRRL B-30509 and Paenibacillus terrae NRRL B-30644, Strains from a Poultry Environment that Produce Tridecaptin A and Paenicidins.</title>
        <authorList>
            <person name="van Belkum M.J."/>
            <person name="Lohans C.T."/>
            <person name="Vederas J.C."/>
        </authorList>
    </citation>
    <scope>NUCLEOTIDE SEQUENCE [LARGE SCALE GENOMIC DNA]</scope>
    <source>
        <strain evidence="2 3">NRRL B-30644</strain>
    </source>
</reference>
<dbReference type="RefSeq" id="WP_044645580.1">
    <property type="nucleotide sequence ID" value="NZ_JTHP01000010.1"/>
</dbReference>
<gene>
    <name evidence="2" type="ORF">QD47_07690</name>
</gene>
<organism evidence="2 3">
    <name type="scientific">Paenibacillus terrae</name>
    <dbReference type="NCBI Taxonomy" id="159743"/>
    <lineage>
        <taxon>Bacteria</taxon>
        <taxon>Bacillati</taxon>
        <taxon>Bacillota</taxon>
        <taxon>Bacilli</taxon>
        <taxon>Bacillales</taxon>
        <taxon>Paenibacillaceae</taxon>
        <taxon>Paenibacillus</taxon>
    </lineage>
</organism>
<accession>A0A0D7X4Q1</accession>
<dbReference type="Proteomes" id="UP000032534">
    <property type="component" value="Unassembled WGS sequence"/>
</dbReference>
<keyword evidence="1" id="KW-0472">Membrane</keyword>
<comment type="caution">
    <text evidence="2">The sequence shown here is derived from an EMBL/GenBank/DDBJ whole genome shotgun (WGS) entry which is preliminary data.</text>
</comment>
<evidence type="ECO:0000256" key="1">
    <source>
        <dbReference type="SAM" id="Phobius"/>
    </source>
</evidence>
<dbReference type="PATRIC" id="fig|159743.3.peg.1688"/>
<dbReference type="OrthoDB" id="3078176at2"/>
<dbReference type="AlphaFoldDB" id="A0A0D7X4Q1"/>
<proteinExistence type="predicted"/>
<feature type="transmembrane region" description="Helical" evidence="1">
    <location>
        <begin position="58"/>
        <end position="77"/>
    </location>
</feature>
<sequence length="452" mass="52132">MKTGITRYLCAAAELDRNFRQKVLEQIVYNRYCFVAPSYGADIAKVAVQCIQAKKRDFFMDCALLFLLGWFVTAIFTDLLISWPLFLSFLVNIGFRIYPYWYVTNKLSSENISSDKAPNLKEIGNDFSKKMEEMNQEGNVIYFGGDSPFVGAGNRLSGWSFLAETKIENSGEYIKLNNADLYTYIDSKMKELNISHMATANALYVDGSKIRNDSRFLEKEMSSPKRMIDAKFLQEYTELEEEHVRFYKSIQITAWDGDFVFSTFFRVHFTPQNLFVEMQNYLLPPLKKEFYAIDKHGSDIPVPFIIKSILSSIIPTFTGLFKSIGGVLRGFNEFVAQSYKKEMIRTEIKHNQIFNYGARKSIRELAADHKLHNFFQESDVDMYRKRIEKRLLQSILEYLEAVNVDTREFKARENVIVNNGVMVTGGEINNSQITGKGNFKNKLAKVAEQITN</sequence>
<dbReference type="EMBL" id="JTHP01000010">
    <property type="protein sequence ID" value="KJD46229.1"/>
    <property type="molecule type" value="Genomic_DNA"/>
</dbReference>